<accession>A0A2G1DK28</accession>
<dbReference type="RefSeq" id="WP_099341606.1">
    <property type="nucleotide sequence ID" value="NZ_CP032098.1"/>
</dbReference>
<gene>
    <name evidence="1" type="ORF">AMOL_0388</name>
    <name evidence="2" type="ORF">CPU12_03030</name>
</gene>
<evidence type="ECO:0000313" key="1">
    <source>
        <dbReference type="EMBL" id="AXX91404.1"/>
    </source>
</evidence>
<evidence type="ECO:0000313" key="3">
    <source>
        <dbReference type="Proteomes" id="UP000221222"/>
    </source>
</evidence>
<dbReference type="EMBL" id="NXFY01000003">
    <property type="protein sequence ID" value="PHO18847.1"/>
    <property type="molecule type" value="Genomic_DNA"/>
</dbReference>
<name>A0A2G1DK28_9BACT</name>
<proteinExistence type="predicted"/>
<dbReference type="EMBL" id="CP032098">
    <property type="protein sequence ID" value="AXX91404.1"/>
    <property type="molecule type" value="Genomic_DNA"/>
</dbReference>
<reference evidence="1 4" key="2">
    <citation type="submission" date="2018-08" db="EMBL/GenBank/DDBJ databases">
        <title>Complete genome of the Arcobacter molluscorum type strain LMG 25693.</title>
        <authorList>
            <person name="Miller W.G."/>
            <person name="Yee E."/>
            <person name="Bono J.L."/>
        </authorList>
    </citation>
    <scope>NUCLEOTIDE SEQUENCE [LARGE SCALE GENOMIC DNA]</scope>
    <source>
        <strain evidence="1 4">CECT 7696</strain>
    </source>
</reference>
<sequence>MILKNLNSRKIELTKIEDIYKYFIQDFTASDTAKKVNLSRQTINKYYKDFRTLLLNKTQNRFDITNTSQDYIILYNYSFNKIDLYYIEHKNRYYYLNKEETNNKKLFNLIEYEIKEKLANHKKANAVKILYNKDKNSYFILGYLNSSKNINDYISKRLKKFRGINKNNYKMYLEESFIRYNTNKAHLLNILF</sequence>
<dbReference type="Proteomes" id="UP000262712">
    <property type="component" value="Chromosome"/>
</dbReference>
<keyword evidence="3" id="KW-1185">Reference proteome</keyword>
<dbReference type="AlphaFoldDB" id="A0A2G1DK28"/>
<reference evidence="2 3" key="1">
    <citation type="submission" date="2017-09" db="EMBL/GenBank/DDBJ databases">
        <title>Arcobacter canalis sp. nov., a new species isolated from a water canal contaminated with urban sewage.</title>
        <authorList>
            <person name="Perez-Cataluna A."/>
            <person name="Salas-Masso N."/>
            <person name="Figueras M.J."/>
        </authorList>
    </citation>
    <scope>NUCLEOTIDE SEQUENCE [LARGE SCALE GENOMIC DNA]</scope>
    <source>
        <strain evidence="2 3">F98-3</strain>
    </source>
</reference>
<organism evidence="2 3">
    <name type="scientific">Malaciobacter molluscorum LMG 25693</name>
    <dbReference type="NCBI Taxonomy" id="870501"/>
    <lineage>
        <taxon>Bacteria</taxon>
        <taxon>Pseudomonadati</taxon>
        <taxon>Campylobacterota</taxon>
        <taxon>Epsilonproteobacteria</taxon>
        <taxon>Campylobacterales</taxon>
        <taxon>Arcobacteraceae</taxon>
        <taxon>Malaciobacter</taxon>
    </lineage>
</organism>
<protein>
    <submittedName>
        <fullName evidence="2">Uncharacterized protein</fullName>
    </submittedName>
</protein>
<evidence type="ECO:0000313" key="2">
    <source>
        <dbReference type="EMBL" id="PHO18847.1"/>
    </source>
</evidence>
<dbReference type="Proteomes" id="UP000221222">
    <property type="component" value="Unassembled WGS sequence"/>
</dbReference>
<dbReference type="KEGG" id="amol:AMOL_0388"/>
<evidence type="ECO:0000313" key="4">
    <source>
        <dbReference type="Proteomes" id="UP000262712"/>
    </source>
</evidence>